<proteinExistence type="predicted"/>
<gene>
    <name evidence="5" type="ORF">ATN84_01760</name>
</gene>
<keyword evidence="3" id="KW-0378">Hydrolase</keyword>
<evidence type="ECO:0000313" key="6">
    <source>
        <dbReference type="Proteomes" id="UP000070107"/>
    </source>
</evidence>
<dbReference type="EMBL" id="LNTU01000001">
    <property type="protein sequence ID" value="KXF78544.1"/>
    <property type="molecule type" value="Genomic_DNA"/>
</dbReference>
<dbReference type="Proteomes" id="UP000070107">
    <property type="component" value="Unassembled WGS sequence"/>
</dbReference>
<dbReference type="AlphaFoldDB" id="A0A135HZA1"/>
<evidence type="ECO:0000256" key="1">
    <source>
        <dbReference type="ARBA" id="ARBA00022612"/>
    </source>
</evidence>
<organism evidence="5 6">
    <name type="scientific">Paramesorhizobium deserti</name>
    <dbReference type="NCBI Taxonomy" id="1494590"/>
    <lineage>
        <taxon>Bacteria</taxon>
        <taxon>Pseudomonadati</taxon>
        <taxon>Pseudomonadota</taxon>
        <taxon>Alphaproteobacteria</taxon>
        <taxon>Hyphomicrobiales</taxon>
        <taxon>Phyllobacteriaceae</taxon>
        <taxon>Paramesorhizobium</taxon>
    </lineage>
</organism>
<keyword evidence="2" id="KW-0645">Protease</keyword>
<dbReference type="GO" id="GO:0006508">
    <property type="term" value="P:proteolysis"/>
    <property type="evidence" value="ECO:0007669"/>
    <property type="project" value="UniProtKB-KW"/>
</dbReference>
<dbReference type="InterPro" id="IPR054613">
    <property type="entry name" value="Peptidase_S78_dom"/>
</dbReference>
<keyword evidence="1" id="KW-1188">Viral release from host cell</keyword>
<evidence type="ECO:0000256" key="3">
    <source>
        <dbReference type="ARBA" id="ARBA00022801"/>
    </source>
</evidence>
<comment type="caution">
    <text evidence="5">The sequence shown here is derived from an EMBL/GenBank/DDBJ whole genome shotgun (WGS) entry which is preliminary data.</text>
</comment>
<dbReference type="Pfam" id="PF04586">
    <property type="entry name" value="Peptidase_S78"/>
    <property type="match status" value="1"/>
</dbReference>
<protein>
    <recommendedName>
        <fullName evidence="4">Prohead serine protease domain-containing protein</fullName>
    </recommendedName>
</protein>
<accession>A0A135HZA1</accession>
<keyword evidence="6" id="KW-1185">Reference proteome</keyword>
<feature type="domain" description="Prohead serine protease" evidence="4">
    <location>
        <begin position="47"/>
        <end position="148"/>
    </location>
</feature>
<evidence type="ECO:0000313" key="5">
    <source>
        <dbReference type="EMBL" id="KXF78544.1"/>
    </source>
</evidence>
<evidence type="ECO:0000259" key="4">
    <source>
        <dbReference type="Pfam" id="PF04586"/>
    </source>
</evidence>
<dbReference type="GO" id="GO:0008233">
    <property type="term" value="F:peptidase activity"/>
    <property type="evidence" value="ECO:0007669"/>
    <property type="project" value="UniProtKB-KW"/>
</dbReference>
<sequence>MNRAYSLLDIKNIDDDQRVITGIASTPSPDRMDDIVLPEGAVFKLPLPLLWQHNHSEPIGHVTKAKITTAGIEIVAHVAKNVSEEIDRAWRLIKAGLVQGLSIGFRGLETEAIPGSFGVKFTKWEWLELSSVTIPANAEATLTSVKAMDRAARKATARIERVHVVKLRNDRVVKLDKQPPRINPHVVRGVKTGRVVRLGDKG</sequence>
<name>A0A135HZA1_9HYPH</name>
<evidence type="ECO:0000256" key="2">
    <source>
        <dbReference type="ARBA" id="ARBA00022670"/>
    </source>
</evidence>
<reference evidence="5 6" key="1">
    <citation type="submission" date="2015-11" db="EMBL/GenBank/DDBJ databases">
        <title>Draft genome sequence of Paramesorhizobium deserti A-3-E, a strain highly resistant to diverse beta-lactam antibiotics.</title>
        <authorList>
            <person name="Lv R."/>
            <person name="Yang X."/>
            <person name="Fang N."/>
            <person name="Guo J."/>
            <person name="Luo X."/>
            <person name="Peng F."/>
            <person name="Yang R."/>
            <person name="Cui Y."/>
            <person name="Fang C."/>
            <person name="Song Y."/>
        </authorList>
    </citation>
    <scope>NUCLEOTIDE SEQUENCE [LARGE SCALE GENOMIC DNA]</scope>
    <source>
        <strain evidence="5 6">A-3-E</strain>
    </source>
</reference>
<dbReference type="STRING" id="1494590.ATN84_01760"/>
<dbReference type="OrthoDB" id="8089818at2"/>
<dbReference type="RefSeq" id="WP_068879813.1">
    <property type="nucleotide sequence ID" value="NZ_LNTU01000001.1"/>
</dbReference>